<dbReference type="EMBL" id="VSRR010004523">
    <property type="protein sequence ID" value="MPC39926.1"/>
    <property type="molecule type" value="Genomic_DNA"/>
</dbReference>
<evidence type="ECO:0000313" key="2">
    <source>
        <dbReference type="EMBL" id="MPC39926.1"/>
    </source>
</evidence>
<dbReference type="Proteomes" id="UP000324222">
    <property type="component" value="Unassembled WGS sequence"/>
</dbReference>
<keyword evidence="1" id="KW-1133">Transmembrane helix</keyword>
<keyword evidence="3" id="KW-1185">Reference proteome</keyword>
<comment type="caution">
    <text evidence="2">The sequence shown here is derived from an EMBL/GenBank/DDBJ whole genome shotgun (WGS) entry which is preliminary data.</text>
</comment>
<sequence length="162" mass="17374">MCPREGGAGPGGAKRLSTHCRDRRRAQLGGGSAAQPPRLPQLSFVVFTLRFSASFSSTPLTKSRPPSIPPSHLGSSSSSLISRLRLCWAVFFVIAGAAHIYLAIFTRAALTLRAGRGGAHLLVTAATGKRGRPEILPHPAGGWDTCWTPLHLIYERRLKPEA</sequence>
<protein>
    <submittedName>
        <fullName evidence="2">Uncharacterized protein</fullName>
    </submittedName>
</protein>
<keyword evidence="1" id="KW-0812">Transmembrane</keyword>
<evidence type="ECO:0000313" key="3">
    <source>
        <dbReference type="Proteomes" id="UP000324222"/>
    </source>
</evidence>
<proteinExistence type="predicted"/>
<dbReference type="AlphaFoldDB" id="A0A5B7F3J2"/>
<keyword evidence="1" id="KW-0472">Membrane</keyword>
<accession>A0A5B7F3J2</accession>
<evidence type="ECO:0000256" key="1">
    <source>
        <dbReference type="SAM" id="Phobius"/>
    </source>
</evidence>
<feature type="transmembrane region" description="Helical" evidence="1">
    <location>
        <begin position="86"/>
        <end position="104"/>
    </location>
</feature>
<gene>
    <name evidence="2" type="ORF">E2C01_033479</name>
</gene>
<name>A0A5B7F3J2_PORTR</name>
<organism evidence="2 3">
    <name type="scientific">Portunus trituberculatus</name>
    <name type="common">Swimming crab</name>
    <name type="synonym">Neptunus trituberculatus</name>
    <dbReference type="NCBI Taxonomy" id="210409"/>
    <lineage>
        <taxon>Eukaryota</taxon>
        <taxon>Metazoa</taxon>
        <taxon>Ecdysozoa</taxon>
        <taxon>Arthropoda</taxon>
        <taxon>Crustacea</taxon>
        <taxon>Multicrustacea</taxon>
        <taxon>Malacostraca</taxon>
        <taxon>Eumalacostraca</taxon>
        <taxon>Eucarida</taxon>
        <taxon>Decapoda</taxon>
        <taxon>Pleocyemata</taxon>
        <taxon>Brachyura</taxon>
        <taxon>Eubrachyura</taxon>
        <taxon>Portunoidea</taxon>
        <taxon>Portunidae</taxon>
        <taxon>Portuninae</taxon>
        <taxon>Portunus</taxon>
    </lineage>
</organism>
<reference evidence="2 3" key="1">
    <citation type="submission" date="2019-05" db="EMBL/GenBank/DDBJ databases">
        <title>Another draft genome of Portunus trituberculatus and its Hox gene families provides insights of decapod evolution.</title>
        <authorList>
            <person name="Jeong J.-H."/>
            <person name="Song I."/>
            <person name="Kim S."/>
            <person name="Choi T."/>
            <person name="Kim D."/>
            <person name="Ryu S."/>
            <person name="Kim W."/>
        </authorList>
    </citation>
    <scope>NUCLEOTIDE SEQUENCE [LARGE SCALE GENOMIC DNA]</scope>
    <source>
        <tissue evidence="2">Muscle</tissue>
    </source>
</reference>